<gene>
    <name evidence="1" type="primary">tssG</name>
    <name evidence="1" type="ORF">ASILVAE211_17450</name>
</gene>
<dbReference type="PANTHER" id="PTHR35564">
    <property type="match status" value="1"/>
</dbReference>
<protein>
    <submittedName>
        <fullName evidence="1">Type VI secretion system baseplate subunit TssG</fullName>
    </submittedName>
</protein>
<sequence length="383" mass="41362">MTAVLALSLPDQPAAVESVQDLTLTQSDAPSERRALYALPHRPSLLTRLLRDPQHFSFDAAIFLLMQATGESDPGRAVRFRAPVGLAFPASEILAVQLRQGQFEATVSPIGLTGPSGVLPGPYSDMVIAEQRKRSAALAAFFDLLAQRPVGLFAQAGIKYRPHRVSAVAAFNKTPEKRDPVRTVLMALCGYAAPELLPRLGFDPATLAYFAGHFATHPRSAERLKVILTDWLSQPVEIEQFAGIWLPMRKEEGSALPVALPNGEAPASFNQLGVDAAAGARVWDVQSRIVIHIGPLSLAGFQALLPGRQLLTRLVALVRAFLGFETTFAINPILSRSAVPPLELRGAPAVRLGWDSWLPCHGPRAADASDAVFEADFLEQQAH</sequence>
<evidence type="ECO:0000313" key="2">
    <source>
        <dbReference type="Proteomes" id="UP000708298"/>
    </source>
</evidence>
<dbReference type="InterPro" id="IPR010732">
    <property type="entry name" value="T6SS_TssG-like"/>
</dbReference>
<dbReference type="NCBIfam" id="TIGR03347">
    <property type="entry name" value="VI_chp_1"/>
    <property type="match status" value="1"/>
</dbReference>
<keyword evidence="2" id="KW-1185">Reference proteome</keyword>
<name>A0A963YUI5_9PROT</name>
<comment type="caution">
    <text evidence="1">The sequence shown here is derived from an EMBL/GenBank/DDBJ whole genome shotgun (WGS) entry which is preliminary data.</text>
</comment>
<reference evidence="1" key="2">
    <citation type="submission" date="2021-01" db="EMBL/GenBank/DDBJ databases">
        <authorList>
            <person name="Mieszkin S."/>
            <person name="Pouder E."/>
            <person name="Alain K."/>
        </authorList>
    </citation>
    <scope>NUCLEOTIDE SEQUENCE</scope>
    <source>
        <strain evidence="1">HW T2.11</strain>
    </source>
</reference>
<dbReference type="Proteomes" id="UP000708298">
    <property type="component" value="Unassembled WGS sequence"/>
</dbReference>
<dbReference type="Pfam" id="PF06996">
    <property type="entry name" value="T6SS_TssG"/>
    <property type="match status" value="1"/>
</dbReference>
<proteinExistence type="predicted"/>
<dbReference type="EMBL" id="JAESVB010000009">
    <property type="protein sequence ID" value="MCB8876984.1"/>
    <property type="molecule type" value="Genomic_DNA"/>
</dbReference>
<reference evidence="1" key="1">
    <citation type="journal article" date="2021" name="Microorganisms">
        <title>Acidisoma silvae sp. nov. and Acidisomacellulosilytica sp. nov., Two Acidophilic Bacteria Isolated from Decaying Wood, Hydrolyzing Cellulose and Producing Poly-3-hydroxybutyrate.</title>
        <authorList>
            <person name="Mieszkin S."/>
            <person name="Pouder E."/>
            <person name="Uroz S."/>
            <person name="Simon-Colin C."/>
            <person name="Alain K."/>
        </authorList>
    </citation>
    <scope>NUCLEOTIDE SEQUENCE</scope>
    <source>
        <strain evidence="1">HW T2.11</strain>
    </source>
</reference>
<dbReference type="PANTHER" id="PTHR35564:SF4">
    <property type="entry name" value="CYTOPLASMIC PROTEIN"/>
    <property type="match status" value="1"/>
</dbReference>
<dbReference type="AlphaFoldDB" id="A0A963YUI5"/>
<accession>A0A963YUI5</accession>
<dbReference type="RefSeq" id="WP_227322642.1">
    <property type="nucleotide sequence ID" value="NZ_JAESVB010000009.1"/>
</dbReference>
<evidence type="ECO:0000313" key="1">
    <source>
        <dbReference type="EMBL" id="MCB8876984.1"/>
    </source>
</evidence>
<organism evidence="1 2">
    <name type="scientific">Acidisoma silvae</name>
    <dbReference type="NCBI Taxonomy" id="2802396"/>
    <lineage>
        <taxon>Bacteria</taxon>
        <taxon>Pseudomonadati</taxon>
        <taxon>Pseudomonadota</taxon>
        <taxon>Alphaproteobacteria</taxon>
        <taxon>Acetobacterales</taxon>
        <taxon>Acidocellaceae</taxon>
        <taxon>Acidisoma</taxon>
    </lineage>
</organism>